<dbReference type="GO" id="GO:0004252">
    <property type="term" value="F:serine-type endopeptidase activity"/>
    <property type="evidence" value="ECO:0007669"/>
    <property type="project" value="InterPro"/>
</dbReference>
<evidence type="ECO:0000256" key="4">
    <source>
        <dbReference type="ARBA" id="ARBA00013208"/>
    </source>
</evidence>
<dbReference type="PROSITE" id="PS00761">
    <property type="entry name" value="SPASE_I_3"/>
    <property type="match status" value="1"/>
</dbReference>
<dbReference type="NCBIfam" id="TIGR02227">
    <property type="entry name" value="sigpep_I_bact"/>
    <property type="match status" value="1"/>
</dbReference>
<dbReference type="PANTHER" id="PTHR43390">
    <property type="entry name" value="SIGNAL PEPTIDASE I"/>
    <property type="match status" value="1"/>
</dbReference>
<dbReference type="Gene3D" id="2.10.109.10">
    <property type="entry name" value="Umud Fragment, subunit A"/>
    <property type="match status" value="1"/>
</dbReference>
<evidence type="ECO:0000256" key="6">
    <source>
        <dbReference type="PIRSR" id="PIRSR600223-1"/>
    </source>
</evidence>
<sequence>MPRRTRRAPLVAAIALAAALALVVVAGVAAYALSYRIDGDSMSPTLTDGDQAVADPFAGDYSPARLDVVVLTPPGREAPVVKRVVGVPGDRVRSMDGRIQVQPAGTGPWFEVAQGGSAVWGRPPRQCCARDGTGGERTQEQVVPPGRYWVIGDNAAVSEDSRAFGWVPDERIQAPVWTLLWTFGSPRTVELRPLG</sequence>
<comment type="subcellular location">
    <subcellularLocation>
        <location evidence="2">Cell membrane</location>
        <topology evidence="2">Single-pass type II membrane protein</topology>
    </subcellularLocation>
    <subcellularLocation>
        <location evidence="7">Membrane</location>
        <topology evidence="7">Single-pass type II membrane protein</topology>
    </subcellularLocation>
</comment>
<dbReference type="InterPro" id="IPR019533">
    <property type="entry name" value="Peptidase_S26"/>
</dbReference>
<dbReference type="Pfam" id="PF10502">
    <property type="entry name" value="Peptidase_S26"/>
    <property type="match status" value="1"/>
</dbReference>
<feature type="domain" description="Peptidase S26" evidence="8">
    <location>
        <begin position="12"/>
        <end position="176"/>
    </location>
</feature>
<dbReference type="PANTHER" id="PTHR43390:SF1">
    <property type="entry name" value="CHLOROPLAST PROCESSING PEPTIDASE"/>
    <property type="match status" value="1"/>
</dbReference>
<dbReference type="InterPro" id="IPR019758">
    <property type="entry name" value="Pept_S26A_signal_pept_1_CS"/>
</dbReference>
<comment type="catalytic activity">
    <reaction evidence="1 7">
        <text>Cleavage of hydrophobic, N-terminal signal or leader sequences from secreted and periplasmic proteins.</text>
        <dbReference type="EC" id="3.4.21.89"/>
    </reaction>
</comment>
<evidence type="ECO:0000259" key="8">
    <source>
        <dbReference type="Pfam" id="PF10502"/>
    </source>
</evidence>
<comment type="similarity">
    <text evidence="3 7">Belongs to the peptidase S26 family.</text>
</comment>
<dbReference type="PROSITE" id="PS51318">
    <property type="entry name" value="TAT"/>
    <property type="match status" value="1"/>
</dbReference>
<feature type="active site" evidence="6">
    <location>
        <position position="82"/>
    </location>
</feature>
<comment type="caution">
    <text evidence="9">The sequence shown here is derived from an EMBL/GenBank/DDBJ whole genome shotgun (WGS) entry which is preliminary data.</text>
</comment>
<dbReference type="InterPro" id="IPR036286">
    <property type="entry name" value="LexA/Signal_pep-like_sf"/>
</dbReference>
<evidence type="ECO:0000313" key="9">
    <source>
        <dbReference type="EMBL" id="PPK61462.1"/>
    </source>
</evidence>
<proteinExistence type="inferred from homology"/>
<dbReference type="EC" id="3.4.21.89" evidence="4 7"/>
<dbReference type="RefSeq" id="WP_181043961.1">
    <property type="nucleotide sequence ID" value="NZ_CP154825.1"/>
</dbReference>
<reference evidence="9 10" key="1">
    <citation type="submission" date="2018-02" db="EMBL/GenBank/DDBJ databases">
        <title>Genomic Encyclopedia of Archaeal and Bacterial Type Strains, Phase II (KMG-II): from individual species to whole genera.</title>
        <authorList>
            <person name="Goeker M."/>
        </authorList>
    </citation>
    <scope>NUCLEOTIDE SEQUENCE [LARGE SCALE GENOMIC DNA]</scope>
    <source>
        <strain evidence="9 10">YU 961-1</strain>
    </source>
</reference>
<dbReference type="EMBL" id="PTIX01000041">
    <property type="protein sequence ID" value="PPK61462.1"/>
    <property type="molecule type" value="Genomic_DNA"/>
</dbReference>
<evidence type="ECO:0000256" key="2">
    <source>
        <dbReference type="ARBA" id="ARBA00004401"/>
    </source>
</evidence>
<dbReference type="GO" id="GO:0005886">
    <property type="term" value="C:plasma membrane"/>
    <property type="evidence" value="ECO:0007669"/>
    <property type="project" value="UniProtKB-SubCell"/>
</dbReference>
<evidence type="ECO:0000256" key="1">
    <source>
        <dbReference type="ARBA" id="ARBA00000677"/>
    </source>
</evidence>
<dbReference type="AlphaFoldDB" id="A0A2S6GBK5"/>
<keyword evidence="10" id="KW-1185">Reference proteome</keyword>
<dbReference type="SUPFAM" id="SSF51306">
    <property type="entry name" value="LexA/Signal peptidase"/>
    <property type="match status" value="1"/>
</dbReference>
<gene>
    <name evidence="9" type="ORF">CLV40_14112</name>
</gene>
<evidence type="ECO:0000256" key="7">
    <source>
        <dbReference type="RuleBase" id="RU362042"/>
    </source>
</evidence>
<organism evidence="9 10">
    <name type="scientific">Actinokineospora auranticolor</name>
    <dbReference type="NCBI Taxonomy" id="155976"/>
    <lineage>
        <taxon>Bacteria</taxon>
        <taxon>Bacillati</taxon>
        <taxon>Actinomycetota</taxon>
        <taxon>Actinomycetes</taxon>
        <taxon>Pseudonocardiales</taxon>
        <taxon>Pseudonocardiaceae</taxon>
        <taxon>Actinokineospora</taxon>
    </lineage>
</organism>
<accession>A0A2S6GBK5</accession>
<feature type="active site" evidence="6">
    <location>
        <position position="41"/>
    </location>
</feature>
<dbReference type="InterPro" id="IPR000223">
    <property type="entry name" value="Pept_S26A_signal_pept_1"/>
</dbReference>
<dbReference type="CDD" id="cd06530">
    <property type="entry name" value="S26_SPase_I"/>
    <property type="match status" value="1"/>
</dbReference>
<evidence type="ECO:0000256" key="3">
    <source>
        <dbReference type="ARBA" id="ARBA00009370"/>
    </source>
</evidence>
<dbReference type="GO" id="GO:0006465">
    <property type="term" value="P:signal peptide processing"/>
    <property type="evidence" value="ECO:0007669"/>
    <property type="project" value="InterPro"/>
</dbReference>
<dbReference type="GO" id="GO:0009003">
    <property type="term" value="F:signal peptidase activity"/>
    <property type="evidence" value="ECO:0007669"/>
    <property type="project" value="UniProtKB-EC"/>
</dbReference>
<protein>
    <recommendedName>
        <fullName evidence="4 7">Signal peptidase I</fullName>
        <ecNumber evidence="4 7">3.4.21.89</ecNumber>
    </recommendedName>
</protein>
<evidence type="ECO:0000256" key="5">
    <source>
        <dbReference type="ARBA" id="ARBA00022801"/>
    </source>
</evidence>
<dbReference type="InterPro" id="IPR006311">
    <property type="entry name" value="TAT_signal"/>
</dbReference>
<evidence type="ECO:0000313" key="10">
    <source>
        <dbReference type="Proteomes" id="UP000239203"/>
    </source>
</evidence>
<keyword evidence="5 7" id="KW-0378">Hydrolase</keyword>
<dbReference type="PRINTS" id="PR00727">
    <property type="entry name" value="LEADERPTASE"/>
</dbReference>
<dbReference type="Proteomes" id="UP000239203">
    <property type="component" value="Unassembled WGS sequence"/>
</dbReference>
<name>A0A2S6GBK5_9PSEU</name>
<keyword evidence="7" id="KW-0645">Protease</keyword>